<feature type="region of interest" description="Disordered" evidence="1">
    <location>
        <begin position="1"/>
        <end position="20"/>
    </location>
</feature>
<proteinExistence type="predicted"/>
<evidence type="ECO:0000313" key="3">
    <source>
        <dbReference type="Proteomes" id="UP001337655"/>
    </source>
</evidence>
<dbReference type="EMBL" id="JAVRRT010000009">
    <property type="protein sequence ID" value="KAK5168976.1"/>
    <property type="molecule type" value="Genomic_DNA"/>
</dbReference>
<dbReference type="GO" id="GO:0003824">
    <property type="term" value="F:catalytic activity"/>
    <property type="evidence" value="ECO:0007669"/>
    <property type="project" value="InterPro"/>
</dbReference>
<dbReference type="Gene3D" id="3.60.110.10">
    <property type="entry name" value="Carbon-nitrogen hydrolase"/>
    <property type="match status" value="1"/>
</dbReference>
<dbReference type="AlphaFoldDB" id="A0AAV9P7G1"/>
<dbReference type="Proteomes" id="UP001337655">
    <property type="component" value="Unassembled WGS sequence"/>
</dbReference>
<reference evidence="2 3" key="1">
    <citation type="submission" date="2023-08" db="EMBL/GenBank/DDBJ databases">
        <title>Black Yeasts Isolated from many extreme environments.</title>
        <authorList>
            <person name="Coleine C."/>
            <person name="Stajich J.E."/>
            <person name="Selbmann L."/>
        </authorList>
    </citation>
    <scope>NUCLEOTIDE SEQUENCE [LARGE SCALE GENOMIC DNA]</scope>
    <source>
        <strain evidence="2 3">CCFEE 5935</strain>
    </source>
</reference>
<keyword evidence="3" id="KW-1185">Reference proteome</keyword>
<evidence type="ECO:0000256" key="1">
    <source>
        <dbReference type="SAM" id="MobiDB-lite"/>
    </source>
</evidence>
<dbReference type="InterPro" id="IPR044149">
    <property type="entry name" value="Nitrilases_CHs"/>
</dbReference>
<dbReference type="GeneID" id="89927625"/>
<gene>
    <name evidence="2" type="ORF">LTR77_006285</name>
</gene>
<name>A0AAV9P7G1_9PEZI</name>
<dbReference type="InterPro" id="IPR036526">
    <property type="entry name" value="C-N_Hydrolase_sf"/>
</dbReference>
<dbReference type="PANTHER" id="PTHR46044">
    <property type="entry name" value="NITRILASE"/>
    <property type="match status" value="1"/>
</dbReference>
<accession>A0AAV9P7G1</accession>
<feature type="compositionally biased region" description="Gly residues" evidence="1">
    <location>
        <begin position="145"/>
        <end position="169"/>
    </location>
</feature>
<dbReference type="RefSeq" id="XP_064658442.1">
    <property type="nucleotide sequence ID" value="XM_064803527.1"/>
</dbReference>
<feature type="region of interest" description="Disordered" evidence="1">
    <location>
        <begin position="139"/>
        <end position="169"/>
    </location>
</feature>
<sequence length="169" mass="17664">MVGAKVEDEGEGKGKGEAGTQYDNVAANRTRAAAHCFEAKCFGVMCSGFMDKSMLDEMIKHAPSMQSTLHSLTQGASLFLDPTGAQIGDSIQGDEGIVYADLDLEECVEPKQFHDVVGGYQRFDVFDLKVDRRRMGVEGSFGAEGETGGQGRGAEVGSSGDGGGGTAGL</sequence>
<organism evidence="2 3">
    <name type="scientific">Saxophila tyrrhenica</name>
    <dbReference type="NCBI Taxonomy" id="1690608"/>
    <lineage>
        <taxon>Eukaryota</taxon>
        <taxon>Fungi</taxon>
        <taxon>Dikarya</taxon>
        <taxon>Ascomycota</taxon>
        <taxon>Pezizomycotina</taxon>
        <taxon>Dothideomycetes</taxon>
        <taxon>Dothideomycetidae</taxon>
        <taxon>Mycosphaerellales</taxon>
        <taxon>Extremaceae</taxon>
        <taxon>Saxophila</taxon>
    </lineage>
</organism>
<protein>
    <submittedName>
        <fullName evidence="2">Uncharacterized protein</fullName>
    </submittedName>
</protein>
<feature type="compositionally biased region" description="Basic and acidic residues" evidence="1">
    <location>
        <begin position="1"/>
        <end position="16"/>
    </location>
</feature>
<comment type="caution">
    <text evidence="2">The sequence shown here is derived from an EMBL/GenBank/DDBJ whole genome shotgun (WGS) entry which is preliminary data.</text>
</comment>
<dbReference type="PANTHER" id="PTHR46044:SF2">
    <property type="entry name" value="CN HYDROLASE DOMAIN-CONTAINING PROTEIN"/>
    <property type="match status" value="1"/>
</dbReference>
<evidence type="ECO:0000313" key="2">
    <source>
        <dbReference type="EMBL" id="KAK5168976.1"/>
    </source>
</evidence>
<dbReference type="SUPFAM" id="SSF56317">
    <property type="entry name" value="Carbon-nitrogen hydrolase"/>
    <property type="match status" value="1"/>
</dbReference>